<accession>A0A433BAI6</accession>
<protein>
    <submittedName>
        <fullName evidence="1">Uncharacterized protein</fullName>
    </submittedName>
</protein>
<proteinExistence type="predicted"/>
<gene>
    <name evidence="1" type="ORF">BC936DRAFT_139158</name>
</gene>
<sequence>MSRMWWELVKTKSEGKLLPFWMVTEYCSVKLSGKVQIYFGEDEFHTAVRMNVTSTYTAEALKDYGTNQTLINELNNEV</sequence>
<comment type="caution">
    <text evidence="1">The sequence shown here is derived from an EMBL/GenBank/DDBJ whole genome shotgun (WGS) entry which is preliminary data.</text>
</comment>
<keyword evidence="2" id="KW-1185">Reference proteome</keyword>
<name>A0A433BAI6_9FUNG</name>
<reference evidence="1 2" key="1">
    <citation type="journal article" date="2018" name="New Phytol.">
        <title>Phylogenomics of Endogonaceae and evolution of mycorrhizas within Mucoromycota.</title>
        <authorList>
            <person name="Chang Y."/>
            <person name="Desiro A."/>
            <person name="Na H."/>
            <person name="Sandor L."/>
            <person name="Lipzen A."/>
            <person name="Clum A."/>
            <person name="Barry K."/>
            <person name="Grigoriev I.V."/>
            <person name="Martin F.M."/>
            <person name="Stajich J.E."/>
            <person name="Smith M.E."/>
            <person name="Bonito G."/>
            <person name="Spatafora J.W."/>
        </authorList>
    </citation>
    <scope>NUCLEOTIDE SEQUENCE [LARGE SCALE GENOMIC DNA]</scope>
    <source>
        <strain evidence="1 2">GMNB39</strain>
    </source>
</reference>
<dbReference type="EMBL" id="RBNI01014368">
    <property type="protein sequence ID" value="RUP21787.1"/>
    <property type="molecule type" value="Genomic_DNA"/>
</dbReference>
<dbReference type="Proteomes" id="UP000268093">
    <property type="component" value="Unassembled WGS sequence"/>
</dbReference>
<evidence type="ECO:0000313" key="2">
    <source>
        <dbReference type="Proteomes" id="UP000268093"/>
    </source>
</evidence>
<organism evidence="1 2">
    <name type="scientific">Jimgerdemannia flammicorona</name>
    <dbReference type="NCBI Taxonomy" id="994334"/>
    <lineage>
        <taxon>Eukaryota</taxon>
        <taxon>Fungi</taxon>
        <taxon>Fungi incertae sedis</taxon>
        <taxon>Mucoromycota</taxon>
        <taxon>Mucoromycotina</taxon>
        <taxon>Endogonomycetes</taxon>
        <taxon>Endogonales</taxon>
        <taxon>Endogonaceae</taxon>
        <taxon>Jimgerdemannia</taxon>
    </lineage>
</organism>
<dbReference type="AlphaFoldDB" id="A0A433BAI6"/>
<evidence type="ECO:0000313" key="1">
    <source>
        <dbReference type="EMBL" id="RUP21787.1"/>
    </source>
</evidence>